<accession>S4P9P4</accession>
<sequence length="72" mass="8332">MHSTIWWYHQPPTVTNKFPLRPQPERKRPQNIALTSSFVQLNILSRGSIVCLLSFTLCSRPKSPLEAAVQKW</sequence>
<protein>
    <submittedName>
        <fullName evidence="1">Uncharacterized protein</fullName>
    </submittedName>
</protein>
<proteinExistence type="predicted"/>
<dbReference type="AlphaFoldDB" id="S4P9P4"/>
<reference evidence="1" key="2">
    <citation type="submission" date="2013-05" db="EMBL/GenBank/DDBJ databases">
        <authorList>
            <person name="Carter J.-M."/>
            <person name="Baker S.C."/>
            <person name="Pink R."/>
            <person name="Carter D.R.F."/>
            <person name="Collins A."/>
            <person name="Tomlin J."/>
            <person name="Gibbs M."/>
            <person name="Breuker C.J."/>
        </authorList>
    </citation>
    <scope>NUCLEOTIDE SEQUENCE</scope>
    <source>
        <tissue evidence="1">Ovary</tissue>
    </source>
</reference>
<dbReference type="EMBL" id="GAIX01003674">
    <property type="protein sequence ID" value="JAA88886.1"/>
    <property type="molecule type" value="Transcribed_RNA"/>
</dbReference>
<organism evidence="1">
    <name type="scientific">Pararge aegeria</name>
    <name type="common">speckled wood butterfly</name>
    <dbReference type="NCBI Taxonomy" id="116150"/>
    <lineage>
        <taxon>Eukaryota</taxon>
        <taxon>Metazoa</taxon>
        <taxon>Ecdysozoa</taxon>
        <taxon>Arthropoda</taxon>
        <taxon>Hexapoda</taxon>
        <taxon>Insecta</taxon>
        <taxon>Pterygota</taxon>
        <taxon>Neoptera</taxon>
        <taxon>Endopterygota</taxon>
        <taxon>Lepidoptera</taxon>
        <taxon>Glossata</taxon>
        <taxon>Ditrysia</taxon>
        <taxon>Papilionoidea</taxon>
        <taxon>Nymphalidae</taxon>
        <taxon>Satyrinae</taxon>
        <taxon>Satyrini</taxon>
        <taxon>Parargina</taxon>
        <taxon>Pararge</taxon>
    </lineage>
</organism>
<name>S4P9P4_9NEOP</name>
<reference evidence="1" key="1">
    <citation type="journal article" date="2013" name="BMC Genomics">
        <title>Unscrambling butterfly oogenesis.</title>
        <authorList>
            <person name="Carter J.M."/>
            <person name="Baker S.C."/>
            <person name="Pink R."/>
            <person name="Carter D.R."/>
            <person name="Collins A."/>
            <person name="Tomlin J."/>
            <person name="Gibbs M."/>
            <person name="Breuker C.J."/>
        </authorList>
    </citation>
    <scope>NUCLEOTIDE SEQUENCE</scope>
    <source>
        <tissue evidence="1">Ovary</tissue>
    </source>
</reference>
<evidence type="ECO:0000313" key="1">
    <source>
        <dbReference type="EMBL" id="JAA88886.1"/>
    </source>
</evidence>